<dbReference type="EC" id="2.7.13.3" evidence="2"/>
<feature type="domain" description="Signal transduction histidine kinase HWE region" evidence="9">
    <location>
        <begin position="412"/>
        <end position="495"/>
    </location>
</feature>
<keyword evidence="8" id="KW-0472">Membrane</keyword>
<reference evidence="10" key="2">
    <citation type="submission" date="2021-08" db="EMBL/GenBank/DDBJ databases">
        <authorList>
            <person name="Tani A."/>
            <person name="Ola A."/>
            <person name="Ogura Y."/>
            <person name="Katsura K."/>
            <person name="Hayashi T."/>
        </authorList>
    </citation>
    <scope>NUCLEOTIDE SEQUENCE</scope>
    <source>
        <strain evidence="10">DSM 19015</strain>
    </source>
</reference>
<dbReference type="PANTHER" id="PTHR41523">
    <property type="entry name" value="TWO-COMPONENT SYSTEM SENSOR PROTEIN"/>
    <property type="match status" value="1"/>
</dbReference>
<dbReference type="Pfam" id="PF07536">
    <property type="entry name" value="HWE_HK"/>
    <property type="match status" value="1"/>
</dbReference>
<keyword evidence="8" id="KW-0812">Transmembrane</keyword>
<keyword evidence="8" id="KW-1133">Transmembrane helix</keyword>
<evidence type="ECO:0000256" key="1">
    <source>
        <dbReference type="ARBA" id="ARBA00000085"/>
    </source>
</evidence>
<evidence type="ECO:0000256" key="8">
    <source>
        <dbReference type="SAM" id="Phobius"/>
    </source>
</evidence>
<dbReference type="InterPro" id="IPR011102">
    <property type="entry name" value="Sig_transdc_His_kinase_HWE"/>
</dbReference>
<evidence type="ECO:0000256" key="7">
    <source>
        <dbReference type="ARBA" id="ARBA00022840"/>
    </source>
</evidence>
<dbReference type="Gene3D" id="3.30.450.20">
    <property type="entry name" value="PAS domain"/>
    <property type="match status" value="1"/>
</dbReference>
<comment type="catalytic activity">
    <reaction evidence="1">
        <text>ATP + protein L-histidine = ADP + protein N-phospho-L-histidine.</text>
        <dbReference type="EC" id="2.7.13.3"/>
    </reaction>
</comment>
<name>A0ABQ4RWG8_9HYPH</name>
<proteinExistence type="predicted"/>
<dbReference type="Proteomes" id="UP001055125">
    <property type="component" value="Unassembled WGS sequence"/>
</dbReference>
<dbReference type="SMART" id="SM00911">
    <property type="entry name" value="HWE_HK"/>
    <property type="match status" value="1"/>
</dbReference>
<dbReference type="EMBL" id="BPQP01000033">
    <property type="protein sequence ID" value="GJD95195.1"/>
    <property type="molecule type" value="Genomic_DNA"/>
</dbReference>
<dbReference type="InterPro" id="IPR036890">
    <property type="entry name" value="HATPase_C_sf"/>
</dbReference>
<keyword evidence="3" id="KW-0597">Phosphoprotein</keyword>
<gene>
    <name evidence="10" type="ORF">OCOJLMKI_2405</name>
</gene>
<keyword evidence="6" id="KW-0418">Kinase</keyword>
<evidence type="ECO:0000313" key="10">
    <source>
        <dbReference type="EMBL" id="GJD95195.1"/>
    </source>
</evidence>
<dbReference type="Gene3D" id="6.10.340.10">
    <property type="match status" value="1"/>
</dbReference>
<keyword evidence="4" id="KW-0808">Transferase</keyword>
<sequence>MRFATDLAPPATPASVAQQAGWIRQAVDGLSGLRSKLPSLRLVLAMALGALGLASTLVLSVAVGHEATKRLEVEIAAQLKELAEHTTQMLDRGMFERWRDLQIAAANDTLRDPNGSNDARRAILERMHRTYPDYAILAFINPAGRLLATSNRLIEGTDVSRRDYFLAGREGPFVGDVHDAILLARLLPRPDGEPLRLVDLAAPVRGADGELVGVIAAHLDWRWARGTERALAASLRGRRQGAEIMVLGHDGTVLLGPPRLEGRPAPAEVARLASADGLGSTTQRWPDSTEPYVTAAAPTRGYRDYPGLEWSVVVRHQAAQALAPVSDLRWNILLSGSVVALAAALLAWLLAGRIARPLHELAEAASALGQHKPLPTLSAAPVREGRLIAAALESASAELRGRETTRRLLVDELNHRVKNTLATVQAIAAQSFRGLTGDGALARPIFEARLFALARTHDVLTREGWAGAELGAIVSEVIRPYAEDDASRFVVEGPRVRLLPRSALALSMGLHELCTNAAKYGALSVPGGRVEIRWTTEGGRDDQRLDLLWQERGGPLVETPSRRGFGSRLIERGLAAELGGHTEIRYDPDGVACSIRAPLAT</sequence>
<keyword evidence="7" id="KW-0067">ATP-binding</keyword>
<evidence type="ECO:0000256" key="2">
    <source>
        <dbReference type="ARBA" id="ARBA00012438"/>
    </source>
</evidence>
<dbReference type="CDD" id="cd12914">
    <property type="entry name" value="PDC1_DGC_like"/>
    <property type="match status" value="1"/>
</dbReference>
<evidence type="ECO:0000256" key="4">
    <source>
        <dbReference type="ARBA" id="ARBA00022679"/>
    </source>
</evidence>
<evidence type="ECO:0000256" key="5">
    <source>
        <dbReference type="ARBA" id="ARBA00022741"/>
    </source>
</evidence>
<dbReference type="Gene3D" id="3.30.565.10">
    <property type="entry name" value="Histidine kinase-like ATPase, C-terminal domain"/>
    <property type="match status" value="1"/>
</dbReference>
<comment type="caution">
    <text evidence="10">The sequence shown here is derived from an EMBL/GenBank/DDBJ whole genome shotgun (WGS) entry which is preliminary data.</text>
</comment>
<evidence type="ECO:0000256" key="6">
    <source>
        <dbReference type="ARBA" id="ARBA00022777"/>
    </source>
</evidence>
<reference evidence="10" key="1">
    <citation type="journal article" date="2021" name="Front. Microbiol.">
        <title>Comprehensive Comparative Genomics and Phenotyping of Methylobacterium Species.</title>
        <authorList>
            <person name="Alessa O."/>
            <person name="Ogura Y."/>
            <person name="Fujitani Y."/>
            <person name="Takami H."/>
            <person name="Hayashi T."/>
            <person name="Sahin N."/>
            <person name="Tani A."/>
        </authorList>
    </citation>
    <scope>NUCLEOTIDE SEQUENCE</scope>
    <source>
        <strain evidence="10">DSM 19015</strain>
    </source>
</reference>
<feature type="transmembrane region" description="Helical" evidence="8">
    <location>
        <begin position="330"/>
        <end position="351"/>
    </location>
</feature>
<accession>A0ABQ4RWG8</accession>
<evidence type="ECO:0000259" key="9">
    <source>
        <dbReference type="SMART" id="SM00911"/>
    </source>
</evidence>
<evidence type="ECO:0000256" key="3">
    <source>
        <dbReference type="ARBA" id="ARBA00022553"/>
    </source>
</evidence>
<keyword evidence="11" id="KW-1185">Reference proteome</keyword>
<dbReference type="RefSeq" id="WP_238244332.1">
    <property type="nucleotide sequence ID" value="NZ_BPQP01000033.1"/>
</dbReference>
<dbReference type="PANTHER" id="PTHR41523:SF7">
    <property type="entry name" value="HISTIDINE KINASE"/>
    <property type="match status" value="1"/>
</dbReference>
<feature type="transmembrane region" description="Helical" evidence="8">
    <location>
        <begin position="42"/>
        <end position="63"/>
    </location>
</feature>
<evidence type="ECO:0000313" key="11">
    <source>
        <dbReference type="Proteomes" id="UP001055125"/>
    </source>
</evidence>
<protein>
    <recommendedName>
        <fullName evidence="2">histidine kinase</fullName>
        <ecNumber evidence="2">2.7.13.3</ecNumber>
    </recommendedName>
</protein>
<organism evidence="10 11">
    <name type="scientific">Methylobacterium iners</name>
    <dbReference type="NCBI Taxonomy" id="418707"/>
    <lineage>
        <taxon>Bacteria</taxon>
        <taxon>Pseudomonadati</taxon>
        <taxon>Pseudomonadota</taxon>
        <taxon>Alphaproteobacteria</taxon>
        <taxon>Hyphomicrobiales</taxon>
        <taxon>Methylobacteriaceae</taxon>
        <taxon>Methylobacterium</taxon>
    </lineage>
</organism>
<keyword evidence="5" id="KW-0547">Nucleotide-binding</keyword>